<reference evidence="8" key="1">
    <citation type="journal article" date="2021" name="J Fungi (Basel)">
        <title>Genomic and Metabolomic Analyses of the Marine Fungus Emericellopsis cladophorae: Insights into Saltwater Adaptability Mechanisms and Its Biosynthetic Potential.</title>
        <authorList>
            <person name="Goncalves M.F.M."/>
            <person name="Hilario S."/>
            <person name="Van de Peer Y."/>
            <person name="Esteves A.C."/>
            <person name="Alves A."/>
        </authorList>
    </citation>
    <scope>NUCLEOTIDE SEQUENCE</scope>
    <source>
        <strain evidence="8">MUM 19.33</strain>
    </source>
</reference>
<dbReference type="PANTHER" id="PTHR13296">
    <property type="entry name" value="BCAS2 PROTEIN"/>
    <property type="match status" value="1"/>
</dbReference>
<evidence type="ECO:0000256" key="6">
    <source>
        <dbReference type="ARBA" id="ARBA00023242"/>
    </source>
</evidence>
<dbReference type="GO" id="GO:0071011">
    <property type="term" value="C:precatalytic spliceosome"/>
    <property type="evidence" value="ECO:0007669"/>
    <property type="project" value="TreeGrafter"/>
</dbReference>
<dbReference type="OrthoDB" id="205794at2759"/>
<organism evidence="8 9">
    <name type="scientific">Emericellopsis cladophorae</name>
    <dbReference type="NCBI Taxonomy" id="2686198"/>
    <lineage>
        <taxon>Eukaryota</taxon>
        <taxon>Fungi</taxon>
        <taxon>Dikarya</taxon>
        <taxon>Ascomycota</taxon>
        <taxon>Pezizomycotina</taxon>
        <taxon>Sordariomycetes</taxon>
        <taxon>Hypocreomycetidae</taxon>
        <taxon>Hypocreales</taxon>
        <taxon>Bionectriaceae</taxon>
        <taxon>Emericellopsis</taxon>
    </lineage>
</organism>
<evidence type="ECO:0000256" key="7">
    <source>
        <dbReference type="SAM" id="Coils"/>
    </source>
</evidence>
<evidence type="ECO:0000256" key="5">
    <source>
        <dbReference type="ARBA" id="ARBA00023187"/>
    </source>
</evidence>
<keyword evidence="9" id="KW-1185">Reference proteome</keyword>
<dbReference type="EMBL" id="JAGIXG020000016">
    <property type="protein sequence ID" value="KAI6782049.1"/>
    <property type="molecule type" value="Genomic_DNA"/>
</dbReference>
<keyword evidence="4" id="KW-0747">Spliceosome</keyword>
<evidence type="ECO:0000256" key="3">
    <source>
        <dbReference type="ARBA" id="ARBA00022664"/>
    </source>
</evidence>
<dbReference type="AlphaFoldDB" id="A0A9P9Y1Y9"/>
<keyword evidence="6" id="KW-0539">Nucleus</keyword>
<comment type="similarity">
    <text evidence="2">Belongs to the SPF27 family.</text>
</comment>
<gene>
    <name evidence="8" type="ORF">J7T54_003468</name>
</gene>
<feature type="coiled-coil region" evidence="7">
    <location>
        <begin position="126"/>
        <end position="153"/>
    </location>
</feature>
<dbReference type="GO" id="GO:0000974">
    <property type="term" value="C:Prp19 complex"/>
    <property type="evidence" value="ECO:0007669"/>
    <property type="project" value="TreeGrafter"/>
</dbReference>
<comment type="subcellular location">
    <subcellularLocation>
        <location evidence="1">Nucleus</location>
    </subcellularLocation>
</comment>
<dbReference type="GeneID" id="75829969"/>
<dbReference type="InterPro" id="IPR008409">
    <property type="entry name" value="SPF27"/>
</dbReference>
<protein>
    <submittedName>
        <fullName evidence="8">Pre-mRNA-splicing factor-like protein</fullName>
    </submittedName>
</protein>
<dbReference type="GO" id="GO:0071013">
    <property type="term" value="C:catalytic step 2 spliceosome"/>
    <property type="evidence" value="ECO:0007669"/>
    <property type="project" value="TreeGrafter"/>
</dbReference>
<evidence type="ECO:0000256" key="4">
    <source>
        <dbReference type="ARBA" id="ARBA00022728"/>
    </source>
</evidence>
<proteinExistence type="inferred from homology"/>
<sequence>MPMPPAYHESLPYIDSQPSESELAAANDLIAAEIAVLPPPSITAAPAPNFTPIFQSELERVAAQAPLQTLTLSRYEAQETPSSDAGADRLKEVLDNAHITDMYLSSRRQNLELLDRYGKNAWLIGNYELEGELKRLEAELAATKKEVDLVNLARQRRQEDVRGELTMLEETWKKGVGRVLETEVAVEELKSQIRAELKNQGKTGQDEQ</sequence>
<keyword evidence="5" id="KW-0508">mRNA splicing</keyword>
<evidence type="ECO:0000256" key="2">
    <source>
        <dbReference type="ARBA" id="ARBA00010788"/>
    </source>
</evidence>
<name>A0A9P9Y1Y9_9HYPO</name>
<dbReference type="Proteomes" id="UP001055219">
    <property type="component" value="Unassembled WGS sequence"/>
</dbReference>
<dbReference type="Pfam" id="PF05700">
    <property type="entry name" value="BCAS2"/>
    <property type="match status" value="1"/>
</dbReference>
<evidence type="ECO:0000256" key="1">
    <source>
        <dbReference type="ARBA" id="ARBA00004123"/>
    </source>
</evidence>
<accession>A0A9P9Y1Y9</accession>
<keyword evidence="7" id="KW-0175">Coiled coil</keyword>
<evidence type="ECO:0000313" key="9">
    <source>
        <dbReference type="Proteomes" id="UP001055219"/>
    </source>
</evidence>
<dbReference type="GO" id="GO:0006397">
    <property type="term" value="P:mRNA processing"/>
    <property type="evidence" value="ECO:0007669"/>
    <property type="project" value="UniProtKB-KW"/>
</dbReference>
<keyword evidence="3" id="KW-0507">mRNA processing</keyword>
<comment type="caution">
    <text evidence="8">The sequence shown here is derived from an EMBL/GenBank/DDBJ whole genome shotgun (WGS) entry which is preliminary data.</text>
</comment>
<dbReference type="GO" id="GO:0008380">
    <property type="term" value="P:RNA splicing"/>
    <property type="evidence" value="ECO:0007669"/>
    <property type="project" value="UniProtKB-KW"/>
</dbReference>
<dbReference type="PANTHER" id="PTHR13296:SF0">
    <property type="entry name" value="PRE-MRNA-SPLICING FACTOR SPF27"/>
    <property type="match status" value="1"/>
</dbReference>
<reference evidence="8" key="2">
    <citation type="submission" date="2022-07" db="EMBL/GenBank/DDBJ databases">
        <authorList>
            <person name="Goncalves M.F.M."/>
            <person name="Hilario S."/>
            <person name="Van De Peer Y."/>
            <person name="Esteves A.C."/>
            <person name="Alves A."/>
        </authorList>
    </citation>
    <scope>NUCLEOTIDE SEQUENCE</scope>
    <source>
        <strain evidence="8">MUM 19.33</strain>
    </source>
</reference>
<evidence type="ECO:0000313" key="8">
    <source>
        <dbReference type="EMBL" id="KAI6782049.1"/>
    </source>
</evidence>
<dbReference type="RefSeq" id="XP_051362905.1">
    <property type="nucleotide sequence ID" value="XM_051505741.1"/>
</dbReference>